<dbReference type="RefSeq" id="WP_157624174.1">
    <property type="nucleotide sequence ID" value="NZ_JBHEZZ010000044.1"/>
</dbReference>
<evidence type="ECO:0008006" key="4">
    <source>
        <dbReference type="Google" id="ProtNLM"/>
    </source>
</evidence>
<reference evidence="2 3" key="1">
    <citation type="submission" date="2024-09" db="EMBL/GenBank/DDBJ databases">
        <authorList>
            <person name="Lee S.D."/>
        </authorList>
    </citation>
    <scope>NUCLEOTIDE SEQUENCE [LARGE SCALE GENOMIC DNA]</scope>
    <source>
        <strain evidence="2 3">N1-5</strain>
    </source>
</reference>
<feature type="transmembrane region" description="Helical" evidence="1">
    <location>
        <begin position="78"/>
        <end position="101"/>
    </location>
</feature>
<sequence>MTGRRTTRTGEITWWRLWATRHRLAAALMAGLVATQVATIFGYWFPGVGLPRLDWNTVNGLVYVPFASALEKFAVGGVFHYADGIVFAVVFACALHPLLPWRNTVLGNIAKGLAFGTLLAIVAVAFMTPRVYGPAMGADPGFLSLHLGWKYILAVFVWHWVFGLHLALLYNPLPADAGTETALAHTPQGVVPAATRQQADLAEITPGTAA</sequence>
<dbReference type="EMBL" id="JBHEZZ010000044">
    <property type="protein sequence ID" value="MFC1407356.1"/>
    <property type="molecule type" value="Genomic_DNA"/>
</dbReference>
<keyword evidence="3" id="KW-1185">Reference proteome</keyword>
<feature type="transmembrane region" description="Helical" evidence="1">
    <location>
        <begin position="24"/>
        <end position="45"/>
    </location>
</feature>
<feature type="transmembrane region" description="Helical" evidence="1">
    <location>
        <begin position="151"/>
        <end position="170"/>
    </location>
</feature>
<evidence type="ECO:0000256" key="1">
    <source>
        <dbReference type="SAM" id="Phobius"/>
    </source>
</evidence>
<dbReference type="Proteomes" id="UP001592528">
    <property type="component" value="Unassembled WGS sequence"/>
</dbReference>
<gene>
    <name evidence="2" type="ORF">ACEZDJ_39355</name>
</gene>
<evidence type="ECO:0000313" key="3">
    <source>
        <dbReference type="Proteomes" id="UP001592528"/>
    </source>
</evidence>
<evidence type="ECO:0000313" key="2">
    <source>
        <dbReference type="EMBL" id="MFC1407356.1"/>
    </source>
</evidence>
<keyword evidence="1" id="KW-1133">Transmembrane helix</keyword>
<keyword evidence="1" id="KW-0472">Membrane</keyword>
<name>A0ABV6V0W1_9ACTN</name>
<feature type="transmembrane region" description="Helical" evidence="1">
    <location>
        <begin position="113"/>
        <end position="131"/>
    </location>
</feature>
<keyword evidence="1" id="KW-0812">Transmembrane</keyword>
<comment type="caution">
    <text evidence="2">The sequence shown here is derived from an EMBL/GenBank/DDBJ whole genome shotgun (WGS) entry which is preliminary data.</text>
</comment>
<protein>
    <recommendedName>
        <fullName evidence="4">Cytochrome b561 bacterial/Ni-hydrogenase domain-containing protein</fullName>
    </recommendedName>
</protein>
<accession>A0ABV6V0W1</accession>
<organism evidence="2 3">
    <name type="scientific">Streptacidiphilus cavernicola</name>
    <dbReference type="NCBI Taxonomy" id="3342716"/>
    <lineage>
        <taxon>Bacteria</taxon>
        <taxon>Bacillati</taxon>
        <taxon>Actinomycetota</taxon>
        <taxon>Actinomycetes</taxon>
        <taxon>Kitasatosporales</taxon>
        <taxon>Streptomycetaceae</taxon>
        <taxon>Streptacidiphilus</taxon>
    </lineage>
</organism>
<proteinExistence type="predicted"/>